<evidence type="ECO:0000313" key="2">
    <source>
        <dbReference type="EMBL" id="PIU68552.1"/>
    </source>
</evidence>
<keyword evidence="1" id="KW-0812">Transmembrane</keyword>
<proteinExistence type="predicted"/>
<reference evidence="3" key="1">
    <citation type="submission" date="2017-09" db="EMBL/GenBank/DDBJ databases">
        <title>Depth-based differentiation of microbial function through sediment-hosted aquifers and enrichment of novel symbionts in the deep terrestrial subsurface.</title>
        <authorList>
            <person name="Probst A.J."/>
            <person name="Ladd B."/>
            <person name="Jarett J.K."/>
            <person name="Geller-Mcgrath D.E."/>
            <person name="Sieber C.M.K."/>
            <person name="Emerson J.B."/>
            <person name="Anantharaman K."/>
            <person name="Thomas B.C."/>
            <person name="Malmstrom R."/>
            <person name="Stieglmeier M."/>
            <person name="Klingl A."/>
            <person name="Woyke T."/>
            <person name="Ryan C.M."/>
            <person name="Banfield J.F."/>
        </authorList>
    </citation>
    <scope>NUCLEOTIDE SEQUENCE [LARGE SCALE GENOMIC DNA]</scope>
</reference>
<gene>
    <name evidence="2" type="ORF">COS81_03650</name>
</gene>
<keyword evidence="1" id="KW-1133">Transmembrane helix</keyword>
<organism evidence="2 3">
    <name type="scientific">candidate division WWE3 bacterium CG06_land_8_20_14_3_00_42_16</name>
    <dbReference type="NCBI Taxonomy" id="1975083"/>
    <lineage>
        <taxon>Bacteria</taxon>
        <taxon>Katanobacteria</taxon>
    </lineage>
</organism>
<dbReference type="Proteomes" id="UP000229916">
    <property type="component" value="Unassembled WGS sequence"/>
</dbReference>
<feature type="transmembrane region" description="Helical" evidence="1">
    <location>
        <begin position="105"/>
        <end position="121"/>
    </location>
</feature>
<dbReference type="AlphaFoldDB" id="A0A2M7AME4"/>
<feature type="transmembrane region" description="Helical" evidence="1">
    <location>
        <begin position="39"/>
        <end position="62"/>
    </location>
</feature>
<sequence length="138" mass="16174">MQRFLIPFLLLTLAAGAVLFYLCETHSPFTDGSEISLKILLFFFLAFWTELWCVVTLLFYLLRLAFGKIDSPRLIFRQSLRHGAWVAFFVVFLLIFQLLKVLQPLNILLLAAFLFFLELYFNRKNSPPVHKTIQSPKR</sequence>
<dbReference type="EMBL" id="PEWD01000068">
    <property type="protein sequence ID" value="PIU68552.1"/>
    <property type="molecule type" value="Genomic_DNA"/>
</dbReference>
<feature type="transmembrane region" description="Helical" evidence="1">
    <location>
        <begin position="83"/>
        <end position="99"/>
    </location>
</feature>
<comment type="caution">
    <text evidence="2">The sequence shown here is derived from an EMBL/GenBank/DDBJ whole genome shotgun (WGS) entry which is preliminary data.</text>
</comment>
<evidence type="ECO:0000313" key="3">
    <source>
        <dbReference type="Proteomes" id="UP000229916"/>
    </source>
</evidence>
<accession>A0A2M7AME4</accession>
<protein>
    <submittedName>
        <fullName evidence="2">Uncharacterized protein</fullName>
    </submittedName>
</protein>
<evidence type="ECO:0000256" key="1">
    <source>
        <dbReference type="SAM" id="Phobius"/>
    </source>
</evidence>
<name>A0A2M7AME4_UNCKA</name>
<keyword evidence="1" id="KW-0472">Membrane</keyword>